<proteinExistence type="predicted"/>
<dbReference type="Gene3D" id="3.30.420.10">
    <property type="entry name" value="Ribonuclease H-like superfamily/Ribonuclease H"/>
    <property type="match status" value="1"/>
</dbReference>
<sequence length="131" mass="15282">MLKNHIIPQLEEQPTFQTMIWQQDGAPPHYGQAVRDYLDDTFLEWIGRRGTVEWPPRSLDLTPCDFSLSGVIKDHVYAQKPRNVDHLKLLIEHEFTSLNDNIKLCQAICHSVAKRCRMCIRAEGKQFEHLL</sequence>
<dbReference type="Proteomes" id="UP000663864">
    <property type="component" value="Unassembled WGS sequence"/>
</dbReference>
<dbReference type="InterPro" id="IPR036397">
    <property type="entry name" value="RNaseH_sf"/>
</dbReference>
<organism evidence="1 2">
    <name type="scientific">Rotaria sordida</name>
    <dbReference type="NCBI Taxonomy" id="392033"/>
    <lineage>
        <taxon>Eukaryota</taxon>
        <taxon>Metazoa</taxon>
        <taxon>Spiralia</taxon>
        <taxon>Gnathifera</taxon>
        <taxon>Rotifera</taxon>
        <taxon>Eurotatoria</taxon>
        <taxon>Bdelloidea</taxon>
        <taxon>Philodinida</taxon>
        <taxon>Philodinidae</taxon>
        <taxon>Rotaria</taxon>
    </lineage>
</organism>
<dbReference type="GO" id="GO:0003676">
    <property type="term" value="F:nucleic acid binding"/>
    <property type="evidence" value="ECO:0007669"/>
    <property type="project" value="InterPro"/>
</dbReference>
<evidence type="ECO:0008006" key="3">
    <source>
        <dbReference type="Google" id="ProtNLM"/>
    </source>
</evidence>
<reference evidence="1" key="1">
    <citation type="submission" date="2021-02" db="EMBL/GenBank/DDBJ databases">
        <authorList>
            <person name="Nowell W R."/>
        </authorList>
    </citation>
    <scope>NUCLEOTIDE SEQUENCE</scope>
</reference>
<accession>A0A815DDN1</accession>
<dbReference type="AlphaFoldDB" id="A0A815DDN1"/>
<protein>
    <recommendedName>
        <fullName evidence="3">Transposase</fullName>
    </recommendedName>
</protein>
<evidence type="ECO:0000313" key="2">
    <source>
        <dbReference type="Proteomes" id="UP000663864"/>
    </source>
</evidence>
<dbReference type="EMBL" id="CAJNOT010002263">
    <property type="protein sequence ID" value="CAF1300238.1"/>
    <property type="molecule type" value="Genomic_DNA"/>
</dbReference>
<gene>
    <name evidence="1" type="ORF">ZHD862_LOCUS27925</name>
</gene>
<dbReference type="PANTHER" id="PTHR47326:SF1">
    <property type="entry name" value="HTH PSQ-TYPE DOMAIN-CONTAINING PROTEIN"/>
    <property type="match status" value="1"/>
</dbReference>
<dbReference type="PANTHER" id="PTHR47326">
    <property type="entry name" value="TRANSPOSABLE ELEMENT TC3 TRANSPOSASE-LIKE PROTEIN"/>
    <property type="match status" value="1"/>
</dbReference>
<evidence type="ECO:0000313" key="1">
    <source>
        <dbReference type="EMBL" id="CAF1300238.1"/>
    </source>
</evidence>
<comment type="caution">
    <text evidence="1">The sequence shown here is derived from an EMBL/GenBank/DDBJ whole genome shotgun (WGS) entry which is preliminary data.</text>
</comment>
<name>A0A815DDN1_9BILA</name>